<proteinExistence type="inferred from homology"/>
<keyword evidence="4" id="KW-1185">Reference proteome</keyword>
<evidence type="ECO:0000256" key="1">
    <source>
        <dbReference type="ARBA" id="ARBA00007692"/>
    </source>
</evidence>
<dbReference type="PANTHER" id="PTHR15437">
    <property type="entry name" value="TRANSCRIPTION TERMINATION FACTOR, MITOCHONDRIAL"/>
    <property type="match status" value="1"/>
</dbReference>
<evidence type="ECO:0008006" key="5">
    <source>
        <dbReference type="Google" id="ProtNLM"/>
    </source>
</evidence>
<name>A0AAV1M0I4_9NEOP</name>
<reference evidence="3 4" key="1">
    <citation type="submission" date="2023-11" db="EMBL/GenBank/DDBJ databases">
        <authorList>
            <person name="Hedman E."/>
            <person name="Englund M."/>
            <person name="Stromberg M."/>
            <person name="Nyberg Akerstrom W."/>
            <person name="Nylinder S."/>
            <person name="Jareborg N."/>
            <person name="Kallberg Y."/>
            <person name="Kronander E."/>
        </authorList>
    </citation>
    <scope>NUCLEOTIDE SEQUENCE [LARGE SCALE GENOMIC DNA]</scope>
</reference>
<protein>
    <recommendedName>
        <fullName evidence="5">Mitochondrial transcription termination factor</fullName>
    </recommendedName>
</protein>
<dbReference type="EMBL" id="CAVLGL010000115">
    <property type="protein sequence ID" value="CAK1599837.1"/>
    <property type="molecule type" value="Genomic_DNA"/>
</dbReference>
<sequence length="522" mass="60933">MFVRQIYLYSRFSCSFRYLGLNVSDYSVCRLCKYLNIDEIKAKHLLVKQPVLKKLNEENIKGLLETFDELGFSKDVMISYPALCSLLPVTLKFRYKVLQECGIENVTPAHLLSYLNLVKQNTIGQLKSDGLILNCVNVENRLASYMTQWPTSLTTLVYGDVNTISLYSLRLKIIQRYLELMLDLSCDEFYRGLKTYPTIKHRPLKVINETLNILQTELMIPHYKIKSNLYLIHADPDNLKNILYKFRSIGGIDIKEIVRLHPKIAMKSYYSMLEIRKVLQEFNVSNEAQMRCFEIYTLSPKTVRERLQKAQSIPEFCTYSNHPRFLKMIYYNKTAMKRLLKLYSFNKKCLSLNILSGSAAHYETYEKSPGDRLGKGKDLVFCISQALGCTFKSSDIRQAIKRHPFWINIPLVQIKFVFDKLINKFSPQDIYDNCPILLYPWNKIKDVINILEKNQAHIQLYHESLDLSQLSSSQKLSLVLYLLEKNHYFTGNGVWNEDKNKSNADFVSEHKNERAFKLVNNN</sequence>
<organism evidence="3 4">
    <name type="scientific">Parnassius mnemosyne</name>
    <name type="common">clouded apollo</name>
    <dbReference type="NCBI Taxonomy" id="213953"/>
    <lineage>
        <taxon>Eukaryota</taxon>
        <taxon>Metazoa</taxon>
        <taxon>Ecdysozoa</taxon>
        <taxon>Arthropoda</taxon>
        <taxon>Hexapoda</taxon>
        <taxon>Insecta</taxon>
        <taxon>Pterygota</taxon>
        <taxon>Neoptera</taxon>
        <taxon>Endopterygota</taxon>
        <taxon>Lepidoptera</taxon>
        <taxon>Glossata</taxon>
        <taxon>Ditrysia</taxon>
        <taxon>Papilionoidea</taxon>
        <taxon>Papilionidae</taxon>
        <taxon>Parnassiinae</taxon>
        <taxon>Parnassini</taxon>
        <taxon>Parnassius</taxon>
        <taxon>Driopa</taxon>
    </lineage>
</organism>
<dbReference type="GO" id="GO:0005759">
    <property type="term" value="C:mitochondrial matrix"/>
    <property type="evidence" value="ECO:0007669"/>
    <property type="project" value="TreeGrafter"/>
</dbReference>
<dbReference type="InterPro" id="IPR038538">
    <property type="entry name" value="MTERF_sf"/>
</dbReference>
<gene>
    <name evidence="3" type="ORF">PARMNEM_LOCUS18671</name>
</gene>
<evidence type="ECO:0000313" key="4">
    <source>
        <dbReference type="Proteomes" id="UP001314205"/>
    </source>
</evidence>
<dbReference type="SMART" id="SM00733">
    <property type="entry name" value="Mterf"/>
    <property type="match status" value="4"/>
</dbReference>
<dbReference type="Gene3D" id="1.25.70.10">
    <property type="entry name" value="Transcription termination factor 3, mitochondrial"/>
    <property type="match status" value="1"/>
</dbReference>
<dbReference type="PANTHER" id="PTHR15437:SF7">
    <property type="entry name" value="TRANSCRIPTION TERMINATION FACTOR 5, MITOCHONDRIAL"/>
    <property type="match status" value="1"/>
</dbReference>
<accession>A0AAV1M0I4</accession>
<dbReference type="GO" id="GO:0006393">
    <property type="term" value="P:termination of mitochondrial transcription"/>
    <property type="evidence" value="ECO:0007669"/>
    <property type="project" value="TreeGrafter"/>
</dbReference>
<dbReference type="AlphaFoldDB" id="A0AAV1M0I4"/>
<keyword evidence="2" id="KW-0809">Transit peptide</keyword>
<comment type="similarity">
    <text evidence="1">Belongs to the mTERF family.</text>
</comment>
<dbReference type="Proteomes" id="UP001314205">
    <property type="component" value="Unassembled WGS sequence"/>
</dbReference>
<dbReference type="InterPro" id="IPR003690">
    <property type="entry name" value="MTERF"/>
</dbReference>
<dbReference type="GO" id="GO:0003676">
    <property type="term" value="F:nucleic acid binding"/>
    <property type="evidence" value="ECO:0007669"/>
    <property type="project" value="InterPro"/>
</dbReference>
<comment type="caution">
    <text evidence="3">The sequence shown here is derived from an EMBL/GenBank/DDBJ whole genome shotgun (WGS) entry which is preliminary data.</text>
</comment>
<evidence type="ECO:0000256" key="2">
    <source>
        <dbReference type="ARBA" id="ARBA00022946"/>
    </source>
</evidence>
<evidence type="ECO:0000313" key="3">
    <source>
        <dbReference type="EMBL" id="CAK1599837.1"/>
    </source>
</evidence>